<dbReference type="PRINTS" id="PR01414">
    <property type="entry name" value="CCMBBIOGNSIS"/>
</dbReference>
<evidence type="ECO:0000256" key="8">
    <source>
        <dbReference type="ARBA" id="ARBA00022692"/>
    </source>
</evidence>
<dbReference type="GO" id="GO:0005886">
    <property type="term" value="C:plasma membrane"/>
    <property type="evidence" value="ECO:0007669"/>
    <property type="project" value="UniProtKB-SubCell"/>
</dbReference>
<dbReference type="AlphaFoldDB" id="A0A1M5CHN2"/>
<dbReference type="GO" id="GO:1903607">
    <property type="term" value="P:cytochrome c biosynthetic process"/>
    <property type="evidence" value="ECO:0007669"/>
    <property type="project" value="TreeGrafter"/>
</dbReference>
<proteinExistence type="inferred from homology"/>
<dbReference type="InterPro" id="IPR003544">
    <property type="entry name" value="Cyt_c_biogenesis_CcmB"/>
</dbReference>
<evidence type="ECO:0000256" key="11">
    <source>
        <dbReference type="ARBA" id="ARBA00023136"/>
    </source>
</evidence>
<sequence>MTGFFLALVSRTARLSLGAGGGAFTGLVFFLSVVAVVPFGVGPDMPLLARIGPAMLWIAALLATLLGLDRLFQDDRDDGSLDQMILSGLPLELIVLAKAIGHWLATGLPLVVGAPLFGLMLGADSRSILFVTLTLLIGTPALTFIGAIGAALITAMRRGGLIVAVLVLPFTIPVLIFGVSAVAAASGGIDPATPLMVLAGLALASLVAGPIAAAAALRAALD</sequence>
<keyword evidence="10 13" id="KW-1133">Transmembrane helix</keyword>
<dbReference type="PANTHER" id="PTHR30070">
    <property type="entry name" value="HEME EXPORTER PROTEIN B"/>
    <property type="match status" value="1"/>
</dbReference>
<gene>
    <name evidence="14" type="ORF">SAMN02745157_2355</name>
</gene>
<evidence type="ECO:0000256" key="1">
    <source>
        <dbReference type="ARBA" id="ARBA00002442"/>
    </source>
</evidence>
<keyword evidence="8 13" id="KW-0812">Transmembrane</keyword>
<dbReference type="GO" id="GO:0017004">
    <property type="term" value="P:cytochrome complex assembly"/>
    <property type="evidence" value="ECO:0007669"/>
    <property type="project" value="UniProtKB-KW"/>
</dbReference>
<feature type="transmembrane region" description="Helical" evidence="13">
    <location>
        <begin position="89"/>
        <end position="116"/>
    </location>
</feature>
<keyword evidence="11 12" id="KW-0472">Membrane</keyword>
<keyword evidence="15" id="KW-1185">Reference proteome</keyword>
<keyword evidence="7 12" id="KW-0997">Cell inner membrane</keyword>
<evidence type="ECO:0000256" key="3">
    <source>
        <dbReference type="ARBA" id="ARBA00010544"/>
    </source>
</evidence>
<protein>
    <recommendedName>
        <fullName evidence="4 12">Heme exporter protein B</fullName>
    </recommendedName>
</protein>
<feature type="transmembrane region" description="Helical" evidence="13">
    <location>
        <begin position="21"/>
        <end position="41"/>
    </location>
</feature>
<dbReference type="Proteomes" id="UP000184485">
    <property type="component" value="Unassembled WGS sequence"/>
</dbReference>
<feature type="transmembrane region" description="Helical" evidence="13">
    <location>
        <begin position="195"/>
        <end position="217"/>
    </location>
</feature>
<evidence type="ECO:0000256" key="12">
    <source>
        <dbReference type="PIRNR" id="PIRNR002764"/>
    </source>
</evidence>
<dbReference type="InterPro" id="IPR026031">
    <property type="entry name" value="Cyt_c_CcmB_bac"/>
</dbReference>
<name>A0A1M5CHN2_9HYPH</name>
<evidence type="ECO:0000256" key="2">
    <source>
        <dbReference type="ARBA" id="ARBA00004429"/>
    </source>
</evidence>
<evidence type="ECO:0000256" key="6">
    <source>
        <dbReference type="ARBA" id="ARBA00022475"/>
    </source>
</evidence>
<dbReference type="STRING" id="1122133.SAMN02745157_2355"/>
<evidence type="ECO:0000256" key="9">
    <source>
        <dbReference type="ARBA" id="ARBA00022748"/>
    </source>
</evidence>
<evidence type="ECO:0000256" key="13">
    <source>
        <dbReference type="SAM" id="Phobius"/>
    </source>
</evidence>
<feature type="transmembrane region" description="Helical" evidence="13">
    <location>
        <begin position="47"/>
        <end position="68"/>
    </location>
</feature>
<dbReference type="PANTHER" id="PTHR30070:SF1">
    <property type="entry name" value="CYTOCHROME C BIOGENESIS B-RELATED"/>
    <property type="match status" value="1"/>
</dbReference>
<dbReference type="PIRSF" id="PIRSF002764">
    <property type="entry name" value="CcmB"/>
    <property type="match status" value="1"/>
</dbReference>
<evidence type="ECO:0000256" key="7">
    <source>
        <dbReference type="ARBA" id="ARBA00022519"/>
    </source>
</evidence>
<keyword evidence="5 12" id="KW-0813">Transport</keyword>
<evidence type="ECO:0000313" key="15">
    <source>
        <dbReference type="Proteomes" id="UP000184485"/>
    </source>
</evidence>
<evidence type="ECO:0000256" key="10">
    <source>
        <dbReference type="ARBA" id="ARBA00022989"/>
    </source>
</evidence>
<dbReference type="RefSeq" id="WP_073053057.1">
    <property type="nucleotide sequence ID" value="NZ_FQUP01000002.1"/>
</dbReference>
<comment type="similarity">
    <text evidence="3 12">Belongs to the CcmB/CycW/HelB family.</text>
</comment>
<comment type="function">
    <text evidence="1 12">Required for the export of heme to the periplasm for the biogenesis of c-type cytochromes.</text>
</comment>
<feature type="transmembrane region" description="Helical" evidence="13">
    <location>
        <begin position="128"/>
        <end position="153"/>
    </location>
</feature>
<evidence type="ECO:0000256" key="5">
    <source>
        <dbReference type="ARBA" id="ARBA00022448"/>
    </source>
</evidence>
<organism evidence="14 15">
    <name type="scientific">Kaistia soli DSM 19436</name>
    <dbReference type="NCBI Taxonomy" id="1122133"/>
    <lineage>
        <taxon>Bacteria</taxon>
        <taxon>Pseudomonadati</taxon>
        <taxon>Pseudomonadota</taxon>
        <taxon>Alphaproteobacteria</taxon>
        <taxon>Hyphomicrobiales</taxon>
        <taxon>Kaistiaceae</taxon>
        <taxon>Kaistia</taxon>
    </lineage>
</organism>
<keyword evidence="6 12" id="KW-1003">Cell membrane</keyword>
<evidence type="ECO:0000256" key="4">
    <source>
        <dbReference type="ARBA" id="ARBA00016452"/>
    </source>
</evidence>
<comment type="subcellular location">
    <subcellularLocation>
        <location evidence="2">Cell inner membrane</location>
        <topology evidence="2">Multi-pass membrane protein</topology>
    </subcellularLocation>
</comment>
<keyword evidence="9 12" id="KW-0201">Cytochrome c-type biogenesis</keyword>
<dbReference type="GO" id="GO:0015232">
    <property type="term" value="F:heme transmembrane transporter activity"/>
    <property type="evidence" value="ECO:0007669"/>
    <property type="project" value="InterPro"/>
</dbReference>
<dbReference type="EMBL" id="FQUP01000002">
    <property type="protein sequence ID" value="SHF54180.1"/>
    <property type="molecule type" value="Genomic_DNA"/>
</dbReference>
<dbReference type="OrthoDB" id="9812915at2"/>
<accession>A0A1M5CHN2</accession>
<dbReference type="Pfam" id="PF03379">
    <property type="entry name" value="CcmB"/>
    <property type="match status" value="1"/>
</dbReference>
<feature type="transmembrane region" description="Helical" evidence="13">
    <location>
        <begin position="160"/>
        <end position="183"/>
    </location>
</feature>
<evidence type="ECO:0000313" key="14">
    <source>
        <dbReference type="EMBL" id="SHF54180.1"/>
    </source>
</evidence>
<reference evidence="14 15" key="1">
    <citation type="submission" date="2016-11" db="EMBL/GenBank/DDBJ databases">
        <authorList>
            <person name="Jaros S."/>
            <person name="Januszkiewicz K."/>
            <person name="Wedrychowicz H."/>
        </authorList>
    </citation>
    <scope>NUCLEOTIDE SEQUENCE [LARGE SCALE GENOMIC DNA]</scope>
    <source>
        <strain evidence="14 15">DSM 19436</strain>
    </source>
</reference>
<dbReference type="NCBIfam" id="TIGR01190">
    <property type="entry name" value="ccmB"/>
    <property type="match status" value="1"/>
</dbReference>